<dbReference type="GO" id="GO:0004519">
    <property type="term" value="F:endonuclease activity"/>
    <property type="evidence" value="ECO:0007669"/>
    <property type="project" value="InterPro"/>
</dbReference>
<organism evidence="2 4">
    <name type="scientific">Kurthia zopfii</name>
    <dbReference type="NCBI Taxonomy" id="1650"/>
    <lineage>
        <taxon>Bacteria</taxon>
        <taxon>Bacillati</taxon>
        <taxon>Bacillota</taxon>
        <taxon>Bacilli</taxon>
        <taxon>Bacillales</taxon>
        <taxon>Caryophanaceae</taxon>
        <taxon>Kurthia</taxon>
    </lineage>
</organism>
<name>A0A8B4Q9X0_9BACL</name>
<dbReference type="EMBL" id="UGNP01000001">
    <property type="protein sequence ID" value="STX09507.1"/>
    <property type="molecule type" value="Genomic_DNA"/>
</dbReference>
<dbReference type="Proteomes" id="UP000294641">
    <property type="component" value="Unassembled WGS sequence"/>
</dbReference>
<reference evidence="2 4" key="1">
    <citation type="submission" date="2018-06" db="EMBL/GenBank/DDBJ databases">
        <authorList>
            <consortium name="Pathogen Informatics"/>
            <person name="Doyle S."/>
        </authorList>
    </citation>
    <scope>NUCLEOTIDE SEQUENCE [LARGE SCALE GENOMIC DNA]</scope>
    <source>
        <strain evidence="2 4">NCTC10597</strain>
    </source>
</reference>
<keyword evidence="5" id="KW-1185">Reference proteome</keyword>
<evidence type="ECO:0000313" key="2">
    <source>
        <dbReference type="EMBL" id="STX09507.1"/>
    </source>
</evidence>
<comment type="caution">
    <text evidence="2">The sequence shown here is derived from an EMBL/GenBank/DDBJ whole genome shotgun (WGS) entry which is preliminary data.</text>
</comment>
<proteinExistence type="predicted"/>
<dbReference type="Proteomes" id="UP000254330">
    <property type="component" value="Unassembled WGS sequence"/>
</dbReference>
<evidence type="ECO:0000313" key="4">
    <source>
        <dbReference type="Proteomes" id="UP000254330"/>
    </source>
</evidence>
<dbReference type="InterPro" id="IPR029501">
    <property type="entry name" value="EndoU_bac"/>
</dbReference>
<gene>
    <name evidence="3" type="ORF">DFR61_1323</name>
    <name evidence="2" type="ORF">NCTC10597_01183</name>
</gene>
<feature type="domain" description="Bacterial EndoU nuclease" evidence="1">
    <location>
        <begin position="134"/>
        <end position="218"/>
    </location>
</feature>
<sequence>MATKDAKVLNSSNKVIDDYFNKVLQEDKNNGKLKTSGVLQWVKDASKFAKDALKAGVDFLVLDDINTIFNPNASKTDKALAAVMLFPAGKVLKTGKVVDLLKASGKKEVVSAYAGLGKILKHNSRGVLFEGSGKKGWKHIKNGHIKGIGAKKGDTFYPKHLKESEIKNIIMTSLKKGKYKGKSKNGNKSYQYKINKYGIKNMKVIVDKNNIIVTAYPMDGKSVKKKK</sequence>
<evidence type="ECO:0000313" key="5">
    <source>
        <dbReference type="Proteomes" id="UP000294641"/>
    </source>
</evidence>
<evidence type="ECO:0000259" key="1">
    <source>
        <dbReference type="Pfam" id="PF14436"/>
    </source>
</evidence>
<protein>
    <submittedName>
        <fullName evidence="3">EndoU nuclease-like protein</fullName>
    </submittedName>
</protein>
<evidence type="ECO:0000313" key="3">
    <source>
        <dbReference type="EMBL" id="TDR35153.1"/>
    </source>
</evidence>
<dbReference type="Pfam" id="PF14436">
    <property type="entry name" value="EndoU_bacteria"/>
    <property type="match status" value="1"/>
</dbReference>
<reference evidence="3 5" key="2">
    <citation type="submission" date="2019-03" db="EMBL/GenBank/DDBJ databases">
        <title>Genomic Encyclopedia of Type Strains, Phase IV (KMG-IV): sequencing the most valuable type-strain genomes for metagenomic binning, comparative biology and taxonomic classification.</title>
        <authorList>
            <person name="Goeker M."/>
        </authorList>
    </citation>
    <scope>NUCLEOTIDE SEQUENCE [LARGE SCALE GENOMIC DNA]</scope>
    <source>
        <strain evidence="3 5">DSM 20580</strain>
    </source>
</reference>
<dbReference type="AlphaFoldDB" id="A0A8B4Q9X0"/>
<dbReference type="OrthoDB" id="2974095at2"/>
<dbReference type="EMBL" id="SNZG01000032">
    <property type="protein sequence ID" value="TDR35153.1"/>
    <property type="molecule type" value="Genomic_DNA"/>
</dbReference>
<dbReference type="RefSeq" id="WP_109350344.1">
    <property type="nucleotide sequence ID" value="NZ_BJUE01000029.1"/>
</dbReference>
<accession>A0A8B4Q9X0</accession>